<protein>
    <recommendedName>
        <fullName evidence="3">NmrA-like domain-containing protein</fullName>
    </recommendedName>
</protein>
<evidence type="ECO:0000256" key="2">
    <source>
        <dbReference type="ARBA" id="ARBA00022857"/>
    </source>
</evidence>
<dbReference type="GO" id="GO:0005634">
    <property type="term" value="C:nucleus"/>
    <property type="evidence" value="ECO:0007669"/>
    <property type="project" value="TreeGrafter"/>
</dbReference>
<feature type="domain" description="NmrA-like" evidence="3">
    <location>
        <begin position="2"/>
        <end position="247"/>
    </location>
</feature>
<dbReference type="SUPFAM" id="SSF51735">
    <property type="entry name" value="NAD(P)-binding Rossmann-fold domains"/>
    <property type="match status" value="1"/>
</dbReference>
<proteinExistence type="inferred from homology"/>
<gene>
    <name evidence="4" type="ORF">B9Z65_826</name>
</gene>
<evidence type="ECO:0000256" key="1">
    <source>
        <dbReference type="ARBA" id="ARBA00006328"/>
    </source>
</evidence>
<dbReference type="FunFam" id="3.40.50.720:FF:000528">
    <property type="entry name" value="Nucleoside-diphosphate-sugar epimerase family protein"/>
    <property type="match status" value="1"/>
</dbReference>
<dbReference type="OrthoDB" id="9997102at2759"/>
<accession>A0A2P8AJN6</accession>
<dbReference type="Gene3D" id="3.40.50.720">
    <property type="entry name" value="NAD(P)-binding Rossmann-like Domain"/>
    <property type="match status" value="1"/>
</dbReference>
<dbReference type="PANTHER" id="PTHR42748">
    <property type="entry name" value="NITROGEN METABOLITE REPRESSION PROTEIN NMRA FAMILY MEMBER"/>
    <property type="match status" value="1"/>
</dbReference>
<name>A0A2P8AJN6_9PEZI</name>
<comment type="similarity">
    <text evidence="1">Belongs to the NmrA-type oxidoreductase family.</text>
</comment>
<dbReference type="STRING" id="40998.A0A2P8AJN6"/>
<sequence>MSKGLLITGATGQQGGAVLDALISSPSNSSDYTILAVTRNPESASAQKLTTRASNVKVIKGDMNDVPGLFSAAKAVHSNIWGVFSVQVPMGKGQTVESEEAQGKAMVDEALKQGVKQFVYTSVDRGGDASFNNPTDVPHFLSKHRIEHHLVEKTKGTDMRYTILRPTAFMENFAPGFFSKVFGAAWKVQLPQTQGMQLVSVQDVGHFAALAFRNPQNFKDRAISLAGDEPTFAQADSAFKSKAGIPMPETYSLFGRGLMWASHDMERMMNFIGQGGYRANIGALKEEHPGLMSLSDWLEKKSAWAKK</sequence>
<organism evidence="4 5">
    <name type="scientific">Elsinoe australis</name>
    <dbReference type="NCBI Taxonomy" id="40998"/>
    <lineage>
        <taxon>Eukaryota</taxon>
        <taxon>Fungi</taxon>
        <taxon>Dikarya</taxon>
        <taxon>Ascomycota</taxon>
        <taxon>Pezizomycotina</taxon>
        <taxon>Dothideomycetes</taxon>
        <taxon>Dothideomycetidae</taxon>
        <taxon>Myriangiales</taxon>
        <taxon>Elsinoaceae</taxon>
        <taxon>Elsinoe</taxon>
    </lineage>
</organism>
<dbReference type="InterPro" id="IPR051164">
    <property type="entry name" value="NmrA-like_oxidored"/>
</dbReference>
<dbReference type="InterPro" id="IPR008030">
    <property type="entry name" value="NmrA-like"/>
</dbReference>
<keyword evidence="2" id="KW-0521">NADP</keyword>
<dbReference type="EMBL" id="NHZQ01000003">
    <property type="protein sequence ID" value="PSK60676.1"/>
    <property type="molecule type" value="Genomic_DNA"/>
</dbReference>
<dbReference type="AlphaFoldDB" id="A0A2P8AJN6"/>
<dbReference type="Gene3D" id="3.90.25.10">
    <property type="entry name" value="UDP-galactose 4-epimerase, domain 1"/>
    <property type="match status" value="1"/>
</dbReference>
<evidence type="ECO:0000259" key="3">
    <source>
        <dbReference type="Pfam" id="PF05368"/>
    </source>
</evidence>
<dbReference type="InterPro" id="IPR036291">
    <property type="entry name" value="NAD(P)-bd_dom_sf"/>
</dbReference>
<comment type="caution">
    <text evidence="4">The sequence shown here is derived from an EMBL/GenBank/DDBJ whole genome shotgun (WGS) entry which is preliminary data.</text>
</comment>
<dbReference type="PANTHER" id="PTHR42748:SF7">
    <property type="entry name" value="NMRA LIKE REDOX SENSOR 1-RELATED"/>
    <property type="match status" value="1"/>
</dbReference>
<reference evidence="4 5" key="1">
    <citation type="submission" date="2017-05" db="EMBL/GenBank/DDBJ databases">
        <title>Draft genome sequence of Elsinoe australis.</title>
        <authorList>
            <person name="Cheng Q."/>
        </authorList>
    </citation>
    <scope>NUCLEOTIDE SEQUENCE [LARGE SCALE GENOMIC DNA]</scope>
    <source>
        <strain evidence="4 5">NL1</strain>
    </source>
</reference>
<keyword evidence="5" id="KW-1185">Reference proteome</keyword>
<dbReference type="Proteomes" id="UP000243723">
    <property type="component" value="Unassembled WGS sequence"/>
</dbReference>
<dbReference type="Pfam" id="PF05368">
    <property type="entry name" value="NmrA"/>
    <property type="match status" value="1"/>
</dbReference>
<evidence type="ECO:0000313" key="4">
    <source>
        <dbReference type="EMBL" id="PSK60676.1"/>
    </source>
</evidence>
<evidence type="ECO:0000313" key="5">
    <source>
        <dbReference type="Proteomes" id="UP000243723"/>
    </source>
</evidence>